<protein>
    <submittedName>
        <fullName evidence="1">Uncharacterized protein</fullName>
    </submittedName>
</protein>
<dbReference type="EMBL" id="KZ293654">
    <property type="protein sequence ID" value="PBK94535.1"/>
    <property type="molecule type" value="Genomic_DNA"/>
</dbReference>
<dbReference type="OrthoDB" id="2935319at2759"/>
<evidence type="ECO:0000313" key="2">
    <source>
        <dbReference type="Proteomes" id="UP000217790"/>
    </source>
</evidence>
<evidence type="ECO:0000313" key="1">
    <source>
        <dbReference type="EMBL" id="PBK94535.1"/>
    </source>
</evidence>
<proteinExistence type="predicted"/>
<accession>A0A2H3DH44</accession>
<reference evidence="2" key="1">
    <citation type="journal article" date="2017" name="Nat. Ecol. Evol.">
        <title>Genome expansion and lineage-specific genetic innovations in the forest pathogenic fungi Armillaria.</title>
        <authorList>
            <person name="Sipos G."/>
            <person name="Prasanna A.N."/>
            <person name="Walter M.C."/>
            <person name="O'Connor E."/>
            <person name="Balint B."/>
            <person name="Krizsan K."/>
            <person name="Kiss B."/>
            <person name="Hess J."/>
            <person name="Varga T."/>
            <person name="Slot J."/>
            <person name="Riley R."/>
            <person name="Boka B."/>
            <person name="Rigling D."/>
            <person name="Barry K."/>
            <person name="Lee J."/>
            <person name="Mihaltcheva S."/>
            <person name="LaButti K."/>
            <person name="Lipzen A."/>
            <person name="Waldron R."/>
            <person name="Moloney N.M."/>
            <person name="Sperisen C."/>
            <person name="Kredics L."/>
            <person name="Vagvoelgyi C."/>
            <person name="Patrignani A."/>
            <person name="Fitzpatrick D."/>
            <person name="Nagy I."/>
            <person name="Doyle S."/>
            <person name="Anderson J.B."/>
            <person name="Grigoriev I.V."/>
            <person name="Gueldener U."/>
            <person name="Muensterkoetter M."/>
            <person name="Nagy L.G."/>
        </authorList>
    </citation>
    <scope>NUCLEOTIDE SEQUENCE [LARGE SCALE GENOMIC DNA]</scope>
    <source>
        <strain evidence="2">Ar21-2</strain>
    </source>
</reference>
<dbReference type="AlphaFoldDB" id="A0A2H3DH44"/>
<name>A0A2H3DH44_ARMGA</name>
<keyword evidence="2" id="KW-1185">Reference proteome</keyword>
<dbReference type="Proteomes" id="UP000217790">
    <property type="component" value="Unassembled WGS sequence"/>
</dbReference>
<organism evidence="1 2">
    <name type="scientific">Armillaria gallica</name>
    <name type="common">Bulbous honey fungus</name>
    <name type="synonym">Armillaria bulbosa</name>
    <dbReference type="NCBI Taxonomy" id="47427"/>
    <lineage>
        <taxon>Eukaryota</taxon>
        <taxon>Fungi</taxon>
        <taxon>Dikarya</taxon>
        <taxon>Basidiomycota</taxon>
        <taxon>Agaricomycotina</taxon>
        <taxon>Agaricomycetes</taxon>
        <taxon>Agaricomycetidae</taxon>
        <taxon>Agaricales</taxon>
        <taxon>Marasmiineae</taxon>
        <taxon>Physalacriaceae</taxon>
        <taxon>Armillaria</taxon>
    </lineage>
</organism>
<dbReference type="InParanoid" id="A0A2H3DH44"/>
<dbReference type="STRING" id="47427.A0A2H3DH44"/>
<gene>
    <name evidence="1" type="ORF">ARMGADRAFT_1011972</name>
</gene>
<sequence>MAGFYMPQRQMPTVKDFDSPHTISIIHEIAYGWDGSTSVFSILPPFLETFRHHLSTSNIPSDDDYNIDLPLIRACFIAFAKGVLDVYGEDRGTKGLWKNILSMSETILSWTRYFFKSFDISINLEGSHDIGGIPDKNLSCIAPLLSSLTQSDQFRFALYSEPHFIKIVTRFWLDLTLRGYCWNMQLQAYAGRFPNIRLTHLSRYFDIFRYFSRIF</sequence>